<dbReference type="InterPro" id="IPR015410">
    <property type="entry name" value="DUF1985"/>
</dbReference>
<proteinExistence type="predicted"/>
<evidence type="ECO:0000259" key="2">
    <source>
        <dbReference type="Pfam" id="PF09331"/>
    </source>
</evidence>
<protein>
    <submittedName>
        <fullName evidence="3">Phospholipase-like protein</fullName>
    </submittedName>
</protein>
<dbReference type="AlphaFoldDB" id="A0A2U1LSS9"/>
<feature type="domain" description="DUF1985" evidence="2">
    <location>
        <begin position="79"/>
        <end position="208"/>
    </location>
</feature>
<dbReference type="OrthoDB" id="1217181at2759"/>
<dbReference type="Pfam" id="PF09331">
    <property type="entry name" value="DUF1985"/>
    <property type="match status" value="1"/>
</dbReference>
<dbReference type="PANTHER" id="PTHR48449">
    <property type="entry name" value="DUF1985 DOMAIN-CONTAINING PROTEIN"/>
    <property type="match status" value="1"/>
</dbReference>
<evidence type="ECO:0000313" key="3">
    <source>
        <dbReference type="EMBL" id="PWA52048.1"/>
    </source>
</evidence>
<sequence>MENYNPIFDVKVNVRSLVKLLPDIKEKLKKNTNRYNLFKSTVFGPWLDVPRKPGNDSHIMNLFLQHQVYVPDVTEECSPITFHIGDNRLQFGRKEFCLVTGLRFGKPVVVDDKEITYVPFCERVFPDKSLPGPTQYNVKGQHFVNIVLDDKFDKTWLALSDEDAVRICLVVVAVVILSGREKRFNIPRHIMVLVEDFAAFNAYPWGEYLWQIFYLRTVNAVPKHANHHTTNKNKNKEFVPTYNLYGFVWAFKIWILESFPKSRIWWDKDDAVIPRGVAWTSKRKFEKKDYNTLFGPISDPIIDLAPTDKELKAPWYIISVDYFNLLAGSPSGSFKRGIKRSAVVSKSARWKLRPTTVKGNDVNENVDHDGVDVNDEHVEERVQQIASADANVESEIPKEPAVESVNEVVVDEVAPNADIGKLLADFAAMKEKIENMEIALKLRSQVNPENPKTAASTCVGGNSEIVDGSIKAGHYEPGTSICEADNVQVVGGSSKATNCQASTSTVQSGTVEVQHGYINTVEAADPKVGTGSPNIIHMDQHIASTSIDQTVNGEVQQGSIKMVEAADDVVGTGSSKDIDMDQVTCSSLNGIDVDDSQKSSLNVLLEALEQTQRDPGMEFIVAGNEDAPLVKNTGVPISVVADDPMDYVDEFDYLMEPGTEDNDNSKYSLDTIFEDTNTKEISWFNENFLSQKEDAGVYKDTTLHNEAVKLEEQHDEAEKQVSDVAKENVVVKEEDGTERVDKLIMTSHKNVATCNEKPRLELALSTFKAKRASVRKTYAGKPFKSPYPRKPKTRSMTSAEQVSMKFTMSPIPVQNTIKHITPRGKVFSDGVSNLPPFVESVWRDLNGMPSWLGSLREKTGFIADFSPCPKLEVRGGNLLKGPRFVPGSSAGGGGGFKG</sequence>
<dbReference type="Proteomes" id="UP000245207">
    <property type="component" value="Unassembled WGS sequence"/>
</dbReference>
<feature type="coiled-coil region" evidence="1">
    <location>
        <begin position="700"/>
        <end position="734"/>
    </location>
</feature>
<dbReference type="EMBL" id="PKPP01007929">
    <property type="protein sequence ID" value="PWA52048.1"/>
    <property type="molecule type" value="Genomic_DNA"/>
</dbReference>
<comment type="caution">
    <text evidence="3">The sequence shown here is derived from an EMBL/GenBank/DDBJ whole genome shotgun (WGS) entry which is preliminary data.</text>
</comment>
<evidence type="ECO:0000313" key="4">
    <source>
        <dbReference type="Proteomes" id="UP000245207"/>
    </source>
</evidence>
<name>A0A2U1LSS9_ARTAN</name>
<dbReference type="PANTHER" id="PTHR48449:SF1">
    <property type="entry name" value="DUF1985 DOMAIN-CONTAINING PROTEIN"/>
    <property type="match status" value="1"/>
</dbReference>
<keyword evidence="4" id="KW-1185">Reference proteome</keyword>
<evidence type="ECO:0000256" key="1">
    <source>
        <dbReference type="SAM" id="Coils"/>
    </source>
</evidence>
<reference evidence="3 4" key="1">
    <citation type="journal article" date="2018" name="Mol. Plant">
        <title>The genome of Artemisia annua provides insight into the evolution of Asteraceae family and artemisinin biosynthesis.</title>
        <authorList>
            <person name="Shen Q."/>
            <person name="Zhang L."/>
            <person name="Liao Z."/>
            <person name="Wang S."/>
            <person name="Yan T."/>
            <person name="Shi P."/>
            <person name="Liu M."/>
            <person name="Fu X."/>
            <person name="Pan Q."/>
            <person name="Wang Y."/>
            <person name="Lv Z."/>
            <person name="Lu X."/>
            <person name="Zhang F."/>
            <person name="Jiang W."/>
            <person name="Ma Y."/>
            <person name="Chen M."/>
            <person name="Hao X."/>
            <person name="Li L."/>
            <person name="Tang Y."/>
            <person name="Lv G."/>
            <person name="Zhou Y."/>
            <person name="Sun X."/>
            <person name="Brodelius P.E."/>
            <person name="Rose J.K.C."/>
            <person name="Tang K."/>
        </authorList>
    </citation>
    <scope>NUCLEOTIDE SEQUENCE [LARGE SCALE GENOMIC DNA]</scope>
    <source>
        <strain evidence="4">cv. Huhao1</strain>
        <tissue evidence="3">Leaf</tissue>
    </source>
</reference>
<keyword evidence="1" id="KW-0175">Coiled coil</keyword>
<accession>A0A2U1LSS9</accession>
<gene>
    <name evidence="3" type="ORF">CTI12_AA458590</name>
</gene>
<organism evidence="3 4">
    <name type="scientific">Artemisia annua</name>
    <name type="common">Sweet wormwood</name>
    <dbReference type="NCBI Taxonomy" id="35608"/>
    <lineage>
        <taxon>Eukaryota</taxon>
        <taxon>Viridiplantae</taxon>
        <taxon>Streptophyta</taxon>
        <taxon>Embryophyta</taxon>
        <taxon>Tracheophyta</taxon>
        <taxon>Spermatophyta</taxon>
        <taxon>Magnoliopsida</taxon>
        <taxon>eudicotyledons</taxon>
        <taxon>Gunneridae</taxon>
        <taxon>Pentapetalae</taxon>
        <taxon>asterids</taxon>
        <taxon>campanulids</taxon>
        <taxon>Asterales</taxon>
        <taxon>Asteraceae</taxon>
        <taxon>Asteroideae</taxon>
        <taxon>Anthemideae</taxon>
        <taxon>Artemisiinae</taxon>
        <taxon>Artemisia</taxon>
    </lineage>
</organism>